<dbReference type="EMBL" id="BGZK01000470">
    <property type="protein sequence ID" value="GBP45725.1"/>
    <property type="molecule type" value="Genomic_DNA"/>
</dbReference>
<protein>
    <submittedName>
        <fullName evidence="1">Uncharacterized protein</fullName>
    </submittedName>
</protein>
<sequence>MPFAGGEKMQNRKEQLIKWKQERQRKKQITAQQRKKPFVVGIVHQPLNFIRPLSVPRCVPNTTERVTGSQTTETNILEQKELKERLFDEKENLESVHHFRQQLNSKSIRMTKLCETWDHVFGKEQLPVQQTSNNLPLINNAIPAENILKSKNVKMFKRKLTQTILFDKHGLDSNIMHNSSLENDKKVYIADSKTAYKQINKNINMRCRNKTTSKEIIESIRIDSNLVEGASKHYKDTMVKNNKKKTLRRQEAFDEENADIKKKDSTKMA</sequence>
<dbReference type="AlphaFoldDB" id="A0A4C1W6G7"/>
<name>A0A4C1W6G7_EUMVA</name>
<evidence type="ECO:0000313" key="1">
    <source>
        <dbReference type="EMBL" id="GBP45725.1"/>
    </source>
</evidence>
<comment type="caution">
    <text evidence="1">The sequence shown here is derived from an EMBL/GenBank/DDBJ whole genome shotgun (WGS) entry which is preliminary data.</text>
</comment>
<dbReference type="Proteomes" id="UP000299102">
    <property type="component" value="Unassembled WGS sequence"/>
</dbReference>
<evidence type="ECO:0000313" key="2">
    <source>
        <dbReference type="Proteomes" id="UP000299102"/>
    </source>
</evidence>
<keyword evidence="2" id="KW-1185">Reference proteome</keyword>
<reference evidence="1 2" key="1">
    <citation type="journal article" date="2019" name="Commun. Biol.">
        <title>The bagworm genome reveals a unique fibroin gene that provides high tensile strength.</title>
        <authorList>
            <person name="Kono N."/>
            <person name="Nakamura H."/>
            <person name="Ohtoshi R."/>
            <person name="Tomita M."/>
            <person name="Numata K."/>
            <person name="Arakawa K."/>
        </authorList>
    </citation>
    <scope>NUCLEOTIDE SEQUENCE [LARGE SCALE GENOMIC DNA]</scope>
</reference>
<gene>
    <name evidence="1" type="ORF">EVAR_44953_1</name>
</gene>
<organism evidence="1 2">
    <name type="scientific">Eumeta variegata</name>
    <name type="common">Bagworm moth</name>
    <name type="synonym">Eumeta japonica</name>
    <dbReference type="NCBI Taxonomy" id="151549"/>
    <lineage>
        <taxon>Eukaryota</taxon>
        <taxon>Metazoa</taxon>
        <taxon>Ecdysozoa</taxon>
        <taxon>Arthropoda</taxon>
        <taxon>Hexapoda</taxon>
        <taxon>Insecta</taxon>
        <taxon>Pterygota</taxon>
        <taxon>Neoptera</taxon>
        <taxon>Endopterygota</taxon>
        <taxon>Lepidoptera</taxon>
        <taxon>Glossata</taxon>
        <taxon>Ditrysia</taxon>
        <taxon>Tineoidea</taxon>
        <taxon>Psychidae</taxon>
        <taxon>Oiketicinae</taxon>
        <taxon>Eumeta</taxon>
    </lineage>
</organism>
<dbReference type="OrthoDB" id="10023951at2759"/>
<proteinExistence type="predicted"/>
<accession>A0A4C1W6G7</accession>